<reference evidence="2" key="1">
    <citation type="journal article" date="2023" name="Mol. Phylogenet. Evol.">
        <title>Genome-scale phylogeny and comparative genomics of the fungal order Sordariales.</title>
        <authorList>
            <person name="Hensen N."/>
            <person name="Bonometti L."/>
            <person name="Westerberg I."/>
            <person name="Brannstrom I.O."/>
            <person name="Guillou S."/>
            <person name="Cros-Aarteil S."/>
            <person name="Calhoun S."/>
            <person name="Haridas S."/>
            <person name="Kuo A."/>
            <person name="Mondo S."/>
            <person name="Pangilinan J."/>
            <person name="Riley R."/>
            <person name="LaButti K."/>
            <person name="Andreopoulos B."/>
            <person name="Lipzen A."/>
            <person name="Chen C."/>
            <person name="Yan M."/>
            <person name="Daum C."/>
            <person name="Ng V."/>
            <person name="Clum A."/>
            <person name="Steindorff A."/>
            <person name="Ohm R.A."/>
            <person name="Martin F."/>
            <person name="Silar P."/>
            <person name="Natvig D.O."/>
            <person name="Lalanne C."/>
            <person name="Gautier V."/>
            <person name="Ament-Velasquez S.L."/>
            <person name="Kruys A."/>
            <person name="Hutchinson M.I."/>
            <person name="Powell A.J."/>
            <person name="Barry K."/>
            <person name="Miller A.N."/>
            <person name="Grigoriev I.V."/>
            <person name="Debuchy R."/>
            <person name="Gladieux P."/>
            <person name="Hiltunen Thoren M."/>
            <person name="Johannesson H."/>
        </authorList>
    </citation>
    <scope>NUCLEOTIDE SEQUENCE</scope>
    <source>
        <strain evidence="2">PSN243</strain>
    </source>
</reference>
<feature type="compositionally biased region" description="Polar residues" evidence="1">
    <location>
        <begin position="69"/>
        <end position="85"/>
    </location>
</feature>
<feature type="compositionally biased region" description="Low complexity" evidence="1">
    <location>
        <begin position="129"/>
        <end position="159"/>
    </location>
</feature>
<dbReference type="EMBL" id="MU865955">
    <property type="protein sequence ID" value="KAK4446705.1"/>
    <property type="molecule type" value="Genomic_DNA"/>
</dbReference>
<dbReference type="Proteomes" id="UP001321760">
    <property type="component" value="Unassembled WGS sequence"/>
</dbReference>
<dbReference type="AlphaFoldDB" id="A0AAV9GH39"/>
<feature type="region of interest" description="Disordered" evidence="1">
    <location>
        <begin position="46"/>
        <end position="159"/>
    </location>
</feature>
<gene>
    <name evidence="2" type="ORF">QBC34DRAFT_147722</name>
</gene>
<proteinExistence type="predicted"/>
<comment type="caution">
    <text evidence="2">The sequence shown here is derived from an EMBL/GenBank/DDBJ whole genome shotgun (WGS) entry which is preliminary data.</text>
</comment>
<organism evidence="2 3">
    <name type="scientific">Podospora aff. communis PSN243</name>
    <dbReference type="NCBI Taxonomy" id="3040156"/>
    <lineage>
        <taxon>Eukaryota</taxon>
        <taxon>Fungi</taxon>
        <taxon>Dikarya</taxon>
        <taxon>Ascomycota</taxon>
        <taxon>Pezizomycotina</taxon>
        <taxon>Sordariomycetes</taxon>
        <taxon>Sordariomycetidae</taxon>
        <taxon>Sordariales</taxon>
        <taxon>Podosporaceae</taxon>
        <taxon>Podospora</taxon>
    </lineage>
</organism>
<evidence type="ECO:0000256" key="1">
    <source>
        <dbReference type="SAM" id="MobiDB-lite"/>
    </source>
</evidence>
<keyword evidence="3" id="KW-1185">Reference proteome</keyword>
<protein>
    <submittedName>
        <fullName evidence="2">Uncharacterized protein</fullName>
    </submittedName>
</protein>
<name>A0AAV9GH39_9PEZI</name>
<accession>A0AAV9GH39</accession>
<evidence type="ECO:0000313" key="2">
    <source>
        <dbReference type="EMBL" id="KAK4446705.1"/>
    </source>
</evidence>
<reference evidence="2" key="2">
    <citation type="submission" date="2023-05" db="EMBL/GenBank/DDBJ databases">
        <authorList>
            <consortium name="Lawrence Berkeley National Laboratory"/>
            <person name="Steindorff A."/>
            <person name="Hensen N."/>
            <person name="Bonometti L."/>
            <person name="Westerberg I."/>
            <person name="Brannstrom I.O."/>
            <person name="Guillou S."/>
            <person name="Cros-Aarteil S."/>
            <person name="Calhoun S."/>
            <person name="Haridas S."/>
            <person name="Kuo A."/>
            <person name="Mondo S."/>
            <person name="Pangilinan J."/>
            <person name="Riley R."/>
            <person name="Labutti K."/>
            <person name="Andreopoulos B."/>
            <person name="Lipzen A."/>
            <person name="Chen C."/>
            <person name="Yanf M."/>
            <person name="Daum C."/>
            <person name="Ng V."/>
            <person name="Clum A."/>
            <person name="Ohm R."/>
            <person name="Martin F."/>
            <person name="Silar P."/>
            <person name="Natvig D."/>
            <person name="Lalanne C."/>
            <person name="Gautier V."/>
            <person name="Ament-Velasquez S.L."/>
            <person name="Kruys A."/>
            <person name="Hutchinson M.I."/>
            <person name="Powell A.J."/>
            <person name="Barry K."/>
            <person name="Miller A.N."/>
            <person name="Grigoriev I.V."/>
            <person name="Debuchy R."/>
            <person name="Gladieux P."/>
            <person name="Thoren M.H."/>
            <person name="Johannesson H."/>
        </authorList>
    </citation>
    <scope>NUCLEOTIDE SEQUENCE</scope>
    <source>
        <strain evidence="2">PSN243</strain>
    </source>
</reference>
<feature type="compositionally biased region" description="Low complexity" evidence="1">
    <location>
        <begin position="86"/>
        <end position="121"/>
    </location>
</feature>
<feature type="compositionally biased region" description="Polar residues" evidence="1">
    <location>
        <begin position="46"/>
        <end position="58"/>
    </location>
</feature>
<sequence>MAAYHIREPRPMESFCAAMRVISLFQRHQELSDIRRHGSHTLIHTKSQHNLNLTTGNHTYRDNSPPISPTTNPLDPISPNLTGNQPTNPIPTCTNTPSSSSLSAQPPSHSPGHPSQLSSAPPTAPANPAPASANPKWTWSSTRPKTTASTTSTASTSSHSTKHADLFLPICSSMPLFSSIPILSPSVAFFLRRDRIVRFWRRGPRWCLMLWMGSVMR</sequence>
<evidence type="ECO:0000313" key="3">
    <source>
        <dbReference type="Proteomes" id="UP001321760"/>
    </source>
</evidence>